<dbReference type="InterPro" id="IPR029063">
    <property type="entry name" value="SAM-dependent_MTases_sf"/>
</dbReference>
<reference evidence="10 11" key="1">
    <citation type="submission" date="2018-05" db="EMBL/GenBank/DDBJ databases">
        <title>Acuticoccus sediminis sp. nov., isolated from deep-sea sediment of Indian Ocean.</title>
        <authorList>
            <person name="Liu X."/>
            <person name="Lai Q."/>
            <person name="Du Y."/>
            <person name="Sun F."/>
            <person name="Zhang X."/>
            <person name="Wang S."/>
            <person name="Shao Z."/>
        </authorList>
    </citation>
    <scope>NUCLEOTIDE SEQUENCE [LARGE SCALE GENOMIC DNA]</scope>
    <source>
        <strain evidence="10 11">PTG4-2</strain>
    </source>
</reference>
<dbReference type="Gene3D" id="3.40.50.150">
    <property type="entry name" value="Vaccinia Virus protein VP39"/>
    <property type="match status" value="2"/>
</dbReference>
<dbReference type="OrthoDB" id="9813719at2"/>
<accession>A0A8B2NS57</accession>
<dbReference type="Pfam" id="PF13403">
    <property type="entry name" value="Hint_2"/>
    <property type="match status" value="1"/>
</dbReference>
<evidence type="ECO:0000259" key="9">
    <source>
        <dbReference type="PROSITE" id="PS50819"/>
    </source>
</evidence>
<keyword evidence="5" id="KW-0680">Restriction system</keyword>
<dbReference type="InterPro" id="IPR027434">
    <property type="entry name" value="Homing_endonucl"/>
</dbReference>
<keyword evidence="7" id="KW-0651">Protein splicing</keyword>
<dbReference type="InterPro" id="IPR006141">
    <property type="entry name" value="Intein_N"/>
</dbReference>
<dbReference type="Gene3D" id="2.170.16.10">
    <property type="entry name" value="Hedgehog/Intein (Hint) domain"/>
    <property type="match status" value="2"/>
</dbReference>
<gene>
    <name evidence="10" type="ORF">DLJ53_18105</name>
</gene>
<keyword evidence="6" id="KW-0068">Autocatalytic cleavage</keyword>
<dbReference type="InterPro" id="IPR030934">
    <property type="entry name" value="Intein_C"/>
</dbReference>
<name>A0A8B2NS57_9HYPH</name>
<dbReference type="Gene3D" id="3.90.120.10">
    <property type="entry name" value="DNA Methylase, subunit A, domain 2"/>
    <property type="match status" value="1"/>
</dbReference>
<keyword evidence="4" id="KW-0949">S-adenosyl-L-methionine</keyword>
<dbReference type="NCBIfam" id="TIGR01443">
    <property type="entry name" value="intein_Cterm"/>
    <property type="match status" value="1"/>
</dbReference>
<dbReference type="EC" id="2.1.1.37" evidence="1"/>
<dbReference type="PANTHER" id="PTHR10629:SF52">
    <property type="entry name" value="DNA (CYTOSINE-5)-METHYLTRANSFERASE 1"/>
    <property type="match status" value="1"/>
</dbReference>
<dbReference type="PANTHER" id="PTHR10629">
    <property type="entry name" value="CYTOSINE-SPECIFIC METHYLTRANSFERASE"/>
    <property type="match status" value="1"/>
</dbReference>
<dbReference type="GO" id="GO:0016539">
    <property type="term" value="P:intein-mediated protein splicing"/>
    <property type="evidence" value="ECO:0007669"/>
    <property type="project" value="InterPro"/>
</dbReference>
<feature type="domain" description="DOD-type homing endonuclease" evidence="9">
    <location>
        <begin position="221"/>
        <end position="365"/>
    </location>
</feature>
<dbReference type="SMART" id="SM00306">
    <property type="entry name" value="HintN"/>
    <property type="match status" value="1"/>
</dbReference>
<evidence type="ECO:0000313" key="11">
    <source>
        <dbReference type="Proteomes" id="UP000249590"/>
    </source>
</evidence>
<dbReference type="GO" id="GO:0003677">
    <property type="term" value="F:DNA binding"/>
    <property type="evidence" value="ECO:0007669"/>
    <property type="project" value="TreeGrafter"/>
</dbReference>
<dbReference type="SUPFAM" id="SSF51294">
    <property type="entry name" value="Hedgehog/intein (Hint) domain"/>
    <property type="match status" value="1"/>
</dbReference>
<dbReference type="InterPro" id="IPR004042">
    <property type="entry name" value="Intein_endonuc_central"/>
</dbReference>
<keyword evidence="3" id="KW-0808">Transferase</keyword>
<dbReference type="GO" id="GO:0032259">
    <property type="term" value="P:methylation"/>
    <property type="evidence" value="ECO:0007669"/>
    <property type="project" value="UniProtKB-KW"/>
</dbReference>
<dbReference type="InterPro" id="IPR006142">
    <property type="entry name" value="INTEIN"/>
</dbReference>
<dbReference type="InterPro" id="IPR036844">
    <property type="entry name" value="Hint_dom_sf"/>
</dbReference>
<comment type="catalytic activity">
    <reaction evidence="8">
        <text>a 2'-deoxycytidine in DNA + S-adenosyl-L-methionine = a 5-methyl-2'-deoxycytidine in DNA + S-adenosyl-L-homocysteine + H(+)</text>
        <dbReference type="Rhea" id="RHEA:13681"/>
        <dbReference type="Rhea" id="RHEA-COMP:11369"/>
        <dbReference type="Rhea" id="RHEA-COMP:11370"/>
        <dbReference type="ChEBI" id="CHEBI:15378"/>
        <dbReference type="ChEBI" id="CHEBI:57856"/>
        <dbReference type="ChEBI" id="CHEBI:59789"/>
        <dbReference type="ChEBI" id="CHEBI:85452"/>
        <dbReference type="ChEBI" id="CHEBI:85454"/>
        <dbReference type="EC" id="2.1.1.37"/>
    </reaction>
</comment>
<dbReference type="PROSITE" id="PS50818">
    <property type="entry name" value="INTEIN_C_TER"/>
    <property type="match status" value="1"/>
</dbReference>
<dbReference type="GO" id="GO:0044027">
    <property type="term" value="P:negative regulation of gene expression via chromosomal CpG island methylation"/>
    <property type="evidence" value="ECO:0007669"/>
    <property type="project" value="TreeGrafter"/>
</dbReference>
<dbReference type="InterPro" id="IPR001525">
    <property type="entry name" value="C5_MeTfrase"/>
</dbReference>
<dbReference type="Pfam" id="PF00145">
    <property type="entry name" value="DNA_methylase"/>
    <property type="match status" value="2"/>
</dbReference>
<dbReference type="InterPro" id="IPR028992">
    <property type="entry name" value="Hedgehog/Intein_dom"/>
</dbReference>
<comment type="caution">
    <text evidence="10">The sequence shown here is derived from an EMBL/GenBank/DDBJ whole genome shotgun (WGS) entry which is preliminary data.</text>
</comment>
<dbReference type="Proteomes" id="UP000249590">
    <property type="component" value="Unassembled WGS sequence"/>
</dbReference>
<keyword evidence="11" id="KW-1185">Reference proteome</keyword>
<keyword evidence="2" id="KW-0489">Methyltransferase</keyword>
<evidence type="ECO:0000256" key="6">
    <source>
        <dbReference type="ARBA" id="ARBA00022813"/>
    </source>
</evidence>
<evidence type="ECO:0000256" key="7">
    <source>
        <dbReference type="ARBA" id="ARBA00023000"/>
    </source>
</evidence>
<evidence type="ECO:0000256" key="4">
    <source>
        <dbReference type="ARBA" id="ARBA00022691"/>
    </source>
</evidence>
<dbReference type="AlphaFoldDB" id="A0A8B2NS57"/>
<dbReference type="SMART" id="SM00305">
    <property type="entry name" value="HintC"/>
    <property type="match status" value="1"/>
</dbReference>
<evidence type="ECO:0000256" key="5">
    <source>
        <dbReference type="ARBA" id="ARBA00022747"/>
    </source>
</evidence>
<proteinExistence type="predicted"/>
<evidence type="ECO:0000256" key="2">
    <source>
        <dbReference type="ARBA" id="ARBA00022603"/>
    </source>
</evidence>
<dbReference type="InterPro" id="IPR003587">
    <property type="entry name" value="Hint_dom_N"/>
</dbReference>
<evidence type="ECO:0000256" key="8">
    <source>
        <dbReference type="ARBA" id="ARBA00047422"/>
    </source>
</evidence>
<sequence length="944" mass="103159">MTGVAELIIDSFAGGGGASTGIEMALGRSPDYAINHDAEALALHAANHPDTVHLSRNIWQVDPLDVVGRRPVGLAWFSPDCFPAGTLILTDHGYKAIETVDEGDMVLTHNGRYRRVYATMQAVKPLLSVSGQGVPPIRVTAEHPFYTRSATNAWNNERRAYRRTLGEPTWTPAADLRTTGAPMNAAGGDLSFWASPAVFPALPVPEVPGRGMVLDERLMWLAGRYVGEGWTRLGGGRAELVITCDRRDADALRERLSAWPRAGQRAGTDELAWHERETSTAYQFSTSHQGLVIWLRQQFGHGEAEKAFPAWALGMPERMRAALLAGYVSANGSEPKIREVVLTHITTVSRRLAFSTKALVESLGTPAKIYGPRQSTSVIAGRRVNARPFYSVRWRHEPARRQHERDDLHFWTRLQDVADARETAPVFNISVEEDESYVADGIVVHNCKHFSKAKGGKPVKRNVRDLAWTVVLWAKRARPRVIILENVEEFRDWGPLVERAPGVFTPCPDRRGETFARWTGELKRLGYKVEWRELRACDYGAPTIRKRLFVIARRDGRRIVWPKPTHGAPDSDGVRSGKLKPWRTAAEIIDWSIPCPSIFDTAEEIRAKFGIRAIRPLADATMRRIARGVVRYVLTCGHPFIVPVTHHGDLRSHGVTEPVRTQTTANRGEHALIMPHLTKFQTGSTGAPMDGPVPTVTANSYVKRPGGAAPLGLVAATMVQTGYGEREGQAPRSLDIQEPLGTQVAGGAKHAVVAAFLAQHNTGVVGHDAREPVSTLTTGGSYGASQQSVVAAHLMNMRGSTRRDGEANDPLWTQTAGGQHSALISAFLSKYYGQGEGAAIDGPMHTDTTKDRFGLVTVEIDGATYAIADIGMRMLTPRERFRAQGFPDDYQIDVGRDADGNPVRLTATAQGRMCGNSVCPPLAAALVNANCADLAVGMTEEAAA</sequence>
<dbReference type="GO" id="GO:0009307">
    <property type="term" value="P:DNA restriction-modification system"/>
    <property type="evidence" value="ECO:0007669"/>
    <property type="project" value="UniProtKB-KW"/>
</dbReference>
<dbReference type="InterPro" id="IPR003586">
    <property type="entry name" value="Hint_dom_C"/>
</dbReference>
<dbReference type="PRINTS" id="PR00379">
    <property type="entry name" value="INTEIN"/>
</dbReference>
<dbReference type="GO" id="GO:0004519">
    <property type="term" value="F:endonuclease activity"/>
    <property type="evidence" value="ECO:0007669"/>
    <property type="project" value="InterPro"/>
</dbReference>
<evidence type="ECO:0000313" key="10">
    <source>
        <dbReference type="EMBL" id="RAI01130.1"/>
    </source>
</evidence>
<dbReference type="Gene3D" id="3.10.28.10">
    <property type="entry name" value="Homing endonucleases"/>
    <property type="match status" value="1"/>
</dbReference>
<dbReference type="InterPro" id="IPR050390">
    <property type="entry name" value="C5-Methyltransferase"/>
</dbReference>
<evidence type="ECO:0000256" key="3">
    <source>
        <dbReference type="ARBA" id="ARBA00022679"/>
    </source>
</evidence>
<dbReference type="PROSITE" id="PS50819">
    <property type="entry name" value="INTEIN_ENDONUCLEASE"/>
    <property type="match status" value="1"/>
</dbReference>
<dbReference type="EMBL" id="QHHQ01000003">
    <property type="protein sequence ID" value="RAI01130.1"/>
    <property type="molecule type" value="Genomic_DNA"/>
</dbReference>
<dbReference type="PROSITE" id="PS50817">
    <property type="entry name" value="INTEIN_N_TER"/>
    <property type="match status" value="1"/>
</dbReference>
<organism evidence="10 11">
    <name type="scientific">Acuticoccus sediminis</name>
    <dbReference type="NCBI Taxonomy" id="2184697"/>
    <lineage>
        <taxon>Bacteria</taxon>
        <taxon>Pseudomonadati</taxon>
        <taxon>Pseudomonadota</taxon>
        <taxon>Alphaproteobacteria</taxon>
        <taxon>Hyphomicrobiales</taxon>
        <taxon>Amorphaceae</taxon>
        <taxon>Acuticoccus</taxon>
    </lineage>
</organism>
<dbReference type="CDD" id="cd00081">
    <property type="entry name" value="Hint"/>
    <property type="match status" value="1"/>
</dbReference>
<dbReference type="SUPFAM" id="SSF53335">
    <property type="entry name" value="S-adenosyl-L-methionine-dependent methyltransferases"/>
    <property type="match status" value="2"/>
</dbReference>
<dbReference type="SUPFAM" id="SSF55608">
    <property type="entry name" value="Homing endonucleases"/>
    <property type="match status" value="1"/>
</dbReference>
<protein>
    <recommendedName>
        <fullName evidence="1">DNA (cytosine-5-)-methyltransferase</fullName>
        <ecNumber evidence="1">2.1.1.37</ecNumber>
    </recommendedName>
</protein>
<evidence type="ECO:0000256" key="1">
    <source>
        <dbReference type="ARBA" id="ARBA00011975"/>
    </source>
</evidence>
<dbReference type="GO" id="GO:0003886">
    <property type="term" value="F:DNA (cytosine-5-)-methyltransferase activity"/>
    <property type="evidence" value="ECO:0007669"/>
    <property type="project" value="UniProtKB-EC"/>
</dbReference>